<dbReference type="EMBL" id="CAJNRD030001114">
    <property type="protein sequence ID" value="CAG5073443.1"/>
    <property type="molecule type" value="Genomic_DNA"/>
</dbReference>
<proteinExistence type="predicted"/>
<dbReference type="OrthoDB" id="7654056at2759"/>
<sequence>MSSSIITHIRYDEFSLYFELKITEKYLVDIIDTINELFNIKLGFNARDNIVLQWKKKDIDHTPTYVVYNRYMDGFSYETIYCKNANHYTNENYSNMNIDNEHKQISDFCFRTNCPYFAVIIELFYMELKNLSSVYYILADFYSWATVVVANHARPRTNVQKIYQFSSYFSPLLVNNFHYLFDQSVTYIHLSFNFRNEKLQNKKSLVTIKSFS</sequence>
<evidence type="ECO:0000313" key="2">
    <source>
        <dbReference type="Proteomes" id="UP000786811"/>
    </source>
</evidence>
<gene>
    <name evidence="1" type="ORF">HICCMSTLAB_LOCUS386</name>
</gene>
<name>A0A8J2EAD2_COTCN</name>
<accession>A0A8J2EAD2</accession>
<evidence type="ECO:0000313" key="1">
    <source>
        <dbReference type="EMBL" id="CAG5073443.1"/>
    </source>
</evidence>
<dbReference type="Proteomes" id="UP000786811">
    <property type="component" value="Unassembled WGS sequence"/>
</dbReference>
<dbReference type="AlphaFoldDB" id="A0A8J2EAD2"/>
<reference evidence="1" key="1">
    <citation type="submission" date="2021-04" db="EMBL/GenBank/DDBJ databases">
        <authorList>
            <person name="Chebbi M.A.C M."/>
        </authorList>
    </citation>
    <scope>NUCLEOTIDE SEQUENCE</scope>
</reference>
<organism evidence="1 2">
    <name type="scientific">Cotesia congregata</name>
    <name type="common">Parasitoid wasp</name>
    <name type="synonym">Apanteles congregatus</name>
    <dbReference type="NCBI Taxonomy" id="51543"/>
    <lineage>
        <taxon>Eukaryota</taxon>
        <taxon>Metazoa</taxon>
        <taxon>Ecdysozoa</taxon>
        <taxon>Arthropoda</taxon>
        <taxon>Hexapoda</taxon>
        <taxon>Insecta</taxon>
        <taxon>Pterygota</taxon>
        <taxon>Neoptera</taxon>
        <taxon>Endopterygota</taxon>
        <taxon>Hymenoptera</taxon>
        <taxon>Apocrita</taxon>
        <taxon>Ichneumonoidea</taxon>
        <taxon>Braconidae</taxon>
        <taxon>Microgastrinae</taxon>
        <taxon>Cotesia</taxon>
    </lineage>
</organism>
<keyword evidence="2" id="KW-1185">Reference proteome</keyword>
<protein>
    <submittedName>
        <fullName evidence="1">Cc_30b</fullName>
    </submittedName>
</protein>
<comment type="caution">
    <text evidence="1">The sequence shown here is derived from an EMBL/GenBank/DDBJ whole genome shotgun (WGS) entry which is preliminary data.</text>
</comment>